<dbReference type="InterPro" id="IPR008910">
    <property type="entry name" value="MSC_TM_helix"/>
</dbReference>
<dbReference type="GO" id="GO:0008381">
    <property type="term" value="F:mechanosensitive monoatomic ion channel activity"/>
    <property type="evidence" value="ECO:0007669"/>
    <property type="project" value="InterPro"/>
</dbReference>
<feature type="transmembrane region" description="Helical" evidence="1">
    <location>
        <begin position="82"/>
        <end position="101"/>
    </location>
</feature>
<feature type="transmembrane region" description="Helical" evidence="1">
    <location>
        <begin position="191"/>
        <end position="210"/>
    </location>
</feature>
<dbReference type="PANTHER" id="PTHR30221">
    <property type="entry name" value="SMALL-CONDUCTANCE MECHANOSENSITIVE CHANNEL"/>
    <property type="match status" value="1"/>
</dbReference>
<accession>A0A4V1ZD89</accession>
<evidence type="ECO:0000256" key="1">
    <source>
        <dbReference type="SAM" id="Phobius"/>
    </source>
</evidence>
<dbReference type="Proteomes" id="UP000293162">
    <property type="component" value="Unassembled WGS sequence"/>
</dbReference>
<sequence>MDKRVPSFVETLMETFNNLIKSFMSFIYNLIGALAILIIGWLVAKAVAAITKKMLQQIGADRIGEKLTQIEPIKSMKVEIKISTIISKILYYFILIFILRPAADTLGVPAISDMVKLLVEFIPKMISAGIMLFVGIWLADTLRNFVVSLCKSFNIAAGKLIGTAVFFFLLIIFVIQSVAQVGINTSLLESSFNLFIGGIILAFAIGYGFASKEILLNIISSFYSKNKYKEGQVIEIDGVKGEIIAMDNTSLTIQTQESKTVFPLQVLQSKKIVIFD</sequence>
<keyword evidence="1" id="KW-1133">Transmembrane helix</keyword>
<dbReference type="OrthoDB" id="1493289at2"/>
<keyword evidence="1" id="KW-0812">Transmembrane</keyword>
<organism evidence="2 3">
    <name type="scientific">Emticicia agri</name>
    <dbReference type="NCBI Taxonomy" id="2492393"/>
    <lineage>
        <taxon>Bacteria</taxon>
        <taxon>Pseudomonadati</taxon>
        <taxon>Bacteroidota</taxon>
        <taxon>Cytophagia</taxon>
        <taxon>Cytophagales</taxon>
        <taxon>Leadbetterellaceae</taxon>
        <taxon>Emticicia</taxon>
    </lineage>
</organism>
<keyword evidence="1" id="KW-0472">Membrane</keyword>
<evidence type="ECO:0000313" key="3">
    <source>
        <dbReference type="Proteomes" id="UP000293162"/>
    </source>
</evidence>
<feature type="transmembrane region" description="Helical" evidence="1">
    <location>
        <begin position="20"/>
        <end position="44"/>
    </location>
</feature>
<dbReference type="RefSeq" id="WP_130021369.1">
    <property type="nucleotide sequence ID" value="NZ_SEWF01000016.1"/>
</dbReference>
<keyword evidence="3" id="KW-1185">Reference proteome</keyword>
<dbReference type="PANTHER" id="PTHR30221:SF1">
    <property type="entry name" value="SMALL-CONDUCTANCE MECHANOSENSITIVE CHANNEL"/>
    <property type="match status" value="1"/>
</dbReference>
<reference evidence="2 3" key="1">
    <citation type="submission" date="2019-02" db="EMBL/GenBank/DDBJ databases">
        <title>Bacterial novel species Emticicia sp. 17J42-9 isolated from soil.</title>
        <authorList>
            <person name="Jung H.-Y."/>
        </authorList>
    </citation>
    <scope>NUCLEOTIDE SEQUENCE [LARGE SCALE GENOMIC DNA]</scope>
    <source>
        <strain evidence="2 3">17J42-9</strain>
    </source>
</reference>
<protein>
    <submittedName>
        <fullName evidence="2">Mechanosensitive ion channel</fullName>
    </submittedName>
</protein>
<feature type="transmembrane region" description="Helical" evidence="1">
    <location>
        <begin position="160"/>
        <end position="179"/>
    </location>
</feature>
<dbReference type="AlphaFoldDB" id="A0A4V1ZD89"/>
<dbReference type="Pfam" id="PF05552">
    <property type="entry name" value="MS_channel_1st_1"/>
    <property type="match status" value="2"/>
</dbReference>
<proteinExistence type="predicted"/>
<evidence type="ECO:0000313" key="2">
    <source>
        <dbReference type="EMBL" id="RYU95320.1"/>
    </source>
</evidence>
<comment type="caution">
    <text evidence="2">The sequence shown here is derived from an EMBL/GenBank/DDBJ whole genome shotgun (WGS) entry which is preliminary data.</text>
</comment>
<dbReference type="EMBL" id="SEWF01000016">
    <property type="protein sequence ID" value="RYU95320.1"/>
    <property type="molecule type" value="Genomic_DNA"/>
</dbReference>
<dbReference type="Gene3D" id="1.10.287.1260">
    <property type="match status" value="2"/>
</dbReference>
<dbReference type="InterPro" id="IPR045275">
    <property type="entry name" value="MscS_archaea/bacteria_type"/>
</dbReference>
<name>A0A4V1ZD89_9BACT</name>
<feature type="transmembrane region" description="Helical" evidence="1">
    <location>
        <begin position="121"/>
        <end position="139"/>
    </location>
</feature>
<gene>
    <name evidence="2" type="ORF">EWM59_12785</name>
</gene>